<keyword evidence="1" id="KW-0472">Membrane</keyword>
<evidence type="ECO:0000256" key="1">
    <source>
        <dbReference type="SAM" id="Phobius"/>
    </source>
</evidence>
<dbReference type="InterPro" id="IPR024414">
    <property type="entry name" value="Uncharacterised_PrgI"/>
</dbReference>
<comment type="caution">
    <text evidence="2">The sequence shown here is derived from an EMBL/GenBank/DDBJ whole genome shotgun (WGS) entry which is preliminary data.</text>
</comment>
<dbReference type="Pfam" id="PF12666">
    <property type="entry name" value="PrgI"/>
    <property type="match status" value="1"/>
</dbReference>
<reference evidence="3" key="1">
    <citation type="submission" date="2017-09" db="EMBL/GenBank/DDBJ databases">
        <title>Depth-based differentiation of microbial function through sediment-hosted aquifers and enrichment of novel symbionts in the deep terrestrial subsurface.</title>
        <authorList>
            <person name="Probst A.J."/>
            <person name="Ladd B."/>
            <person name="Jarett J.K."/>
            <person name="Geller-Mcgrath D.E."/>
            <person name="Sieber C.M.K."/>
            <person name="Emerson J.B."/>
            <person name="Anantharaman K."/>
            <person name="Thomas B.C."/>
            <person name="Malmstrom R."/>
            <person name="Stieglmeier M."/>
            <person name="Klingl A."/>
            <person name="Woyke T."/>
            <person name="Ryan C.M."/>
            <person name="Banfield J.F."/>
        </authorList>
    </citation>
    <scope>NUCLEOTIDE SEQUENCE [LARGE SCALE GENOMIC DNA]</scope>
</reference>
<gene>
    <name evidence="2" type="ORF">CO077_00525</name>
</gene>
<keyword evidence="1" id="KW-0812">Transmembrane</keyword>
<evidence type="ECO:0000313" key="3">
    <source>
        <dbReference type="Proteomes" id="UP000228875"/>
    </source>
</evidence>
<feature type="transmembrane region" description="Helical" evidence="1">
    <location>
        <begin position="20"/>
        <end position="41"/>
    </location>
</feature>
<sequence length="138" mass="16018">MEFTVPQFVEREPKLIGPFTFKQFIFVAIAGAACFFLYFFIGKKNMPLFILIAILLFGGSLALAFIRIKGYTLPILIKNFFAFTIMPKIFLWHRKLIPPKVSKIKKFEKAEVEETPLKIVKESNLQKLSTQVETRRLK</sequence>
<feature type="transmembrane region" description="Helical" evidence="1">
    <location>
        <begin position="72"/>
        <end position="91"/>
    </location>
</feature>
<dbReference type="Proteomes" id="UP000228875">
    <property type="component" value="Unassembled WGS sequence"/>
</dbReference>
<feature type="transmembrane region" description="Helical" evidence="1">
    <location>
        <begin position="48"/>
        <end position="66"/>
    </location>
</feature>
<organism evidence="2 3">
    <name type="scientific">Candidatus Nealsonbacteria bacterium CG_4_9_14_0_8_um_filter_35_12</name>
    <dbReference type="NCBI Taxonomy" id="1974692"/>
    <lineage>
        <taxon>Bacteria</taxon>
        <taxon>Candidatus Nealsoniibacteriota</taxon>
    </lineage>
</organism>
<dbReference type="EMBL" id="PFTB01000012">
    <property type="protein sequence ID" value="PJB99671.1"/>
    <property type="molecule type" value="Genomic_DNA"/>
</dbReference>
<dbReference type="AlphaFoldDB" id="A0A2M8DNH2"/>
<evidence type="ECO:0000313" key="2">
    <source>
        <dbReference type="EMBL" id="PJB99671.1"/>
    </source>
</evidence>
<protein>
    <recommendedName>
        <fullName evidence="4">PrgI family protein</fullName>
    </recommendedName>
</protein>
<name>A0A2M8DNH2_9BACT</name>
<evidence type="ECO:0008006" key="4">
    <source>
        <dbReference type="Google" id="ProtNLM"/>
    </source>
</evidence>
<accession>A0A2M8DNH2</accession>
<proteinExistence type="predicted"/>
<keyword evidence="1" id="KW-1133">Transmembrane helix</keyword>